<gene>
    <name evidence="1" type="ORF">M0811_14706</name>
</gene>
<keyword evidence="2" id="KW-1185">Reference proteome</keyword>
<reference evidence="1" key="1">
    <citation type="submission" date="2022-10" db="EMBL/GenBank/DDBJ databases">
        <title>Novel sulphate-reducing endosymbionts in the free-living metamonad Anaeramoeba.</title>
        <authorList>
            <person name="Jerlstrom-Hultqvist J."/>
            <person name="Cepicka I."/>
            <person name="Gallot-Lavallee L."/>
            <person name="Salas-Leiva D."/>
            <person name="Curtis B.A."/>
            <person name="Zahonova K."/>
            <person name="Pipaliya S."/>
            <person name="Dacks J."/>
            <person name="Roger A.J."/>
        </authorList>
    </citation>
    <scope>NUCLEOTIDE SEQUENCE</scope>
    <source>
        <strain evidence="1">BMAN</strain>
    </source>
</reference>
<comment type="caution">
    <text evidence="1">The sequence shown here is derived from an EMBL/GenBank/DDBJ whole genome shotgun (WGS) entry which is preliminary data.</text>
</comment>
<accession>A0A9Q0LTK4</accession>
<evidence type="ECO:0000313" key="2">
    <source>
        <dbReference type="Proteomes" id="UP001149090"/>
    </source>
</evidence>
<name>A0A9Q0LTK4_ANAIG</name>
<dbReference type="Proteomes" id="UP001149090">
    <property type="component" value="Unassembled WGS sequence"/>
</dbReference>
<sequence>MNKFETQRKMLYFNIKPKYQKENEPNENNSENENICEKKWVEIEEEINQNIGNEMTKYKVKYEDKTEIVDENEIEIIIPAKIMQIKNFFANPIHEIQTIISTPKTSKTSKNQDGKK</sequence>
<evidence type="ECO:0000313" key="1">
    <source>
        <dbReference type="EMBL" id="KAJ5078753.1"/>
    </source>
</evidence>
<proteinExistence type="predicted"/>
<organism evidence="1 2">
    <name type="scientific">Anaeramoeba ignava</name>
    <name type="common">Anaerobic marine amoeba</name>
    <dbReference type="NCBI Taxonomy" id="1746090"/>
    <lineage>
        <taxon>Eukaryota</taxon>
        <taxon>Metamonada</taxon>
        <taxon>Anaeramoebidae</taxon>
        <taxon>Anaeramoeba</taxon>
    </lineage>
</organism>
<protein>
    <submittedName>
        <fullName evidence="1">Uncharacterized protein</fullName>
    </submittedName>
</protein>
<dbReference type="AlphaFoldDB" id="A0A9Q0LTK4"/>
<dbReference type="EMBL" id="JAPDFW010000045">
    <property type="protein sequence ID" value="KAJ5078753.1"/>
    <property type="molecule type" value="Genomic_DNA"/>
</dbReference>